<feature type="transmembrane region" description="Helical" evidence="3">
    <location>
        <begin position="306"/>
        <end position="325"/>
    </location>
</feature>
<sequence length="816" mass="91814">PPKISRFEYLDGLEFYNCSLEEWSDEAALTTATHPVVTYMVFVFVDFPDNGTLPAVVVADVVHRLVPAAWQRFRIIDGRHSLHQASNTETFTREVCAAHFAMRAATATVMPVPTDDFLGDDKERGTSISFGLRVSSHCLSVSWLLVLALHTVNRLYLGGMGALYWYITTPTMMSYIPTLALLPPSAMLSIAFLCGFLSACHGLTIAHMLVVVCQSRQCRFDREPDHQPPRQHRRRRHHSSHDGIPGLLWSCVQGVKTLCGHHGVCGVENARFETTFFLRELIEIAMQTYQTYYLSIYVATEWINRLAVGAMFINCISTPLVQYYVSKHLHRVADSNADEKVALSRLLCLTCDVVLDFCNAVIIPFCVFLPYWRAFIVENHDFDQSFNYNDVWFMRAVRENQQILIVSTLDFISTMAPHSENQQILIVSTLDFISTMAPHVSIFLSLQTISHLLYPINQRGRPRRTGKLFFVQHRVHARPNIHLPTRLLKRNVWTRFGHAFFVVWGTGVVLCHLSAFRTPTLSGCKLPSRPWFGDSARVSCVVFELNCYRRGTNGSENTLSLVLEQLRPDALGFLILSHCPALSVPPVLSSFPSLYGLEFYNCSFTDWPDSAALTEHHHPMLNFLSFYHVNFTNNGTLPTVLFRDDIPFSLQDVELSRTNLRELHSDLTAYWKGLTMFYAEKSLLTEIPPGLVTPQLQYLSLVGNYITKCPPEVVAAASSGLLTLGLSSNPLVALPDVTEWSRNLDELDLEHTSLQDMPAWVDAGSSEVAATASPSSCSYGAVHCVSITTARSTVPPSLPRLVVWICERGMVWCPRQ</sequence>
<reference evidence="4" key="1">
    <citation type="submission" date="2022-11" db="EMBL/GenBank/DDBJ databases">
        <authorList>
            <person name="Morgan W.R."/>
            <person name="Tartar A."/>
        </authorList>
    </citation>
    <scope>NUCLEOTIDE SEQUENCE</scope>
    <source>
        <strain evidence="4">ARSEF 373</strain>
    </source>
</reference>
<keyword evidence="2" id="KW-0677">Repeat</keyword>
<evidence type="ECO:0000313" key="4">
    <source>
        <dbReference type="EMBL" id="DBA05120.1"/>
    </source>
</evidence>
<evidence type="ECO:0000256" key="3">
    <source>
        <dbReference type="SAM" id="Phobius"/>
    </source>
</evidence>
<dbReference type="PANTHER" id="PTHR45712">
    <property type="entry name" value="AGAP008170-PA"/>
    <property type="match status" value="1"/>
</dbReference>
<dbReference type="PANTHER" id="PTHR45712:SF22">
    <property type="entry name" value="INSULIN-LIKE GROWTH FACTOR-BINDING PROTEIN COMPLEX ACID LABILE SUBUNIT"/>
    <property type="match status" value="1"/>
</dbReference>
<feature type="transmembrane region" description="Helical" evidence="3">
    <location>
        <begin position="496"/>
        <end position="516"/>
    </location>
</feature>
<keyword evidence="1" id="KW-0433">Leucine-rich repeat</keyword>
<dbReference type="EMBL" id="DAKRPA010000003">
    <property type="protein sequence ID" value="DBA05120.1"/>
    <property type="molecule type" value="Genomic_DNA"/>
</dbReference>
<dbReference type="GO" id="GO:0005615">
    <property type="term" value="C:extracellular space"/>
    <property type="evidence" value="ECO:0007669"/>
    <property type="project" value="TreeGrafter"/>
</dbReference>
<keyword evidence="3" id="KW-0472">Membrane</keyword>
<keyword evidence="5" id="KW-1185">Reference proteome</keyword>
<gene>
    <name evidence="4" type="ORF">N0F65_000808</name>
</gene>
<comment type="caution">
    <text evidence="4">The sequence shown here is derived from an EMBL/GenBank/DDBJ whole genome shotgun (WGS) entry which is preliminary data.</text>
</comment>
<organism evidence="4 5">
    <name type="scientific">Lagenidium giganteum</name>
    <dbReference type="NCBI Taxonomy" id="4803"/>
    <lineage>
        <taxon>Eukaryota</taxon>
        <taxon>Sar</taxon>
        <taxon>Stramenopiles</taxon>
        <taxon>Oomycota</taxon>
        <taxon>Peronosporomycetes</taxon>
        <taxon>Pythiales</taxon>
        <taxon>Pythiaceae</taxon>
    </lineage>
</organism>
<proteinExistence type="predicted"/>
<evidence type="ECO:0000256" key="1">
    <source>
        <dbReference type="ARBA" id="ARBA00022614"/>
    </source>
</evidence>
<keyword evidence="3" id="KW-1133">Transmembrane helix</keyword>
<feature type="transmembrane region" description="Helical" evidence="3">
    <location>
        <begin position="346"/>
        <end position="372"/>
    </location>
</feature>
<evidence type="ECO:0000313" key="5">
    <source>
        <dbReference type="Proteomes" id="UP001146120"/>
    </source>
</evidence>
<name>A0AAV2ZR18_9STRA</name>
<feature type="transmembrane region" description="Helical" evidence="3">
    <location>
        <begin position="187"/>
        <end position="212"/>
    </location>
</feature>
<dbReference type="AlphaFoldDB" id="A0AAV2ZR18"/>
<accession>A0AAV2ZR18</accession>
<protein>
    <recommendedName>
        <fullName evidence="6">Leucine-rich repeat domain, L domain-like</fullName>
    </recommendedName>
</protein>
<evidence type="ECO:0008006" key="6">
    <source>
        <dbReference type="Google" id="ProtNLM"/>
    </source>
</evidence>
<evidence type="ECO:0000256" key="2">
    <source>
        <dbReference type="ARBA" id="ARBA00022737"/>
    </source>
</evidence>
<dbReference type="InterPro" id="IPR032675">
    <property type="entry name" value="LRR_dom_sf"/>
</dbReference>
<dbReference type="SUPFAM" id="SSF52058">
    <property type="entry name" value="L domain-like"/>
    <property type="match status" value="1"/>
</dbReference>
<dbReference type="InterPro" id="IPR050333">
    <property type="entry name" value="SLRP"/>
</dbReference>
<feature type="non-terminal residue" evidence="4">
    <location>
        <position position="1"/>
    </location>
</feature>
<dbReference type="Gene3D" id="3.80.10.10">
    <property type="entry name" value="Ribonuclease Inhibitor"/>
    <property type="match status" value="1"/>
</dbReference>
<keyword evidence="3" id="KW-0812">Transmembrane</keyword>
<dbReference type="Proteomes" id="UP001146120">
    <property type="component" value="Unassembled WGS sequence"/>
</dbReference>
<feature type="transmembrane region" description="Helical" evidence="3">
    <location>
        <begin position="143"/>
        <end position="167"/>
    </location>
</feature>
<reference evidence="4" key="2">
    <citation type="journal article" date="2023" name="Microbiol Resour">
        <title>Decontamination and Annotation of the Draft Genome Sequence of the Oomycete Lagenidium giganteum ARSEF 373.</title>
        <authorList>
            <person name="Morgan W.R."/>
            <person name="Tartar A."/>
        </authorList>
    </citation>
    <scope>NUCLEOTIDE SEQUENCE</scope>
    <source>
        <strain evidence="4">ARSEF 373</strain>
    </source>
</reference>